<feature type="transmembrane region" description="Helical" evidence="1">
    <location>
        <begin position="7"/>
        <end position="26"/>
    </location>
</feature>
<keyword evidence="1" id="KW-0812">Transmembrane</keyword>
<reference evidence="2 3" key="1">
    <citation type="submission" date="2023-03" db="EMBL/GenBank/DDBJ databases">
        <title>Novosphingobium cyanobacteriorum sp. nov., isolated from a eutrophic reservoir during the Microcystis bloom period.</title>
        <authorList>
            <person name="Kang M."/>
            <person name="Le V."/>
            <person name="Ko S.-R."/>
            <person name="Lee S.-A."/>
            <person name="Ahn C.-Y."/>
        </authorList>
    </citation>
    <scope>NUCLEOTIDE SEQUENCE [LARGE SCALE GENOMIC DNA]</scope>
    <source>
        <strain evidence="2 3">HBC54</strain>
    </source>
</reference>
<keyword evidence="1" id="KW-0472">Membrane</keyword>
<feature type="transmembrane region" description="Helical" evidence="1">
    <location>
        <begin position="53"/>
        <end position="70"/>
    </location>
</feature>
<dbReference type="InterPro" id="IPR009935">
    <property type="entry name" value="DUF1467"/>
</dbReference>
<dbReference type="EMBL" id="JAROCY010000001">
    <property type="protein sequence ID" value="MDF8331626.1"/>
    <property type="molecule type" value="Genomic_DNA"/>
</dbReference>
<evidence type="ECO:0000313" key="3">
    <source>
        <dbReference type="Proteomes" id="UP001222770"/>
    </source>
</evidence>
<name>A0ABT6CCG3_9SPHN</name>
<keyword evidence="3" id="KW-1185">Reference proteome</keyword>
<dbReference type="Pfam" id="PF07330">
    <property type="entry name" value="DUF1467"/>
    <property type="match status" value="1"/>
</dbReference>
<proteinExistence type="predicted"/>
<dbReference type="Proteomes" id="UP001222770">
    <property type="component" value="Unassembled WGS sequence"/>
</dbReference>
<accession>A0ABT6CCG3</accession>
<comment type="caution">
    <text evidence="2">The sequence shown here is derived from an EMBL/GenBank/DDBJ whole genome shotgun (WGS) entry which is preliminary data.</text>
</comment>
<gene>
    <name evidence="2" type="ORF">POM99_00280</name>
</gene>
<keyword evidence="1" id="KW-1133">Transmembrane helix</keyword>
<organism evidence="2 3">
    <name type="scientific">Novosphingobium cyanobacteriorum</name>
    <dbReference type="NCBI Taxonomy" id="3024215"/>
    <lineage>
        <taxon>Bacteria</taxon>
        <taxon>Pseudomonadati</taxon>
        <taxon>Pseudomonadota</taxon>
        <taxon>Alphaproteobacteria</taxon>
        <taxon>Sphingomonadales</taxon>
        <taxon>Sphingomonadaceae</taxon>
        <taxon>Novosphingobium</taxon>
    </lineage>
</organism>
<dbReference type="RefSeq" id="WP_277274731.1">
    <property type="nucleotide sequence ID" value="NZ_JAROCY010000001.1"/>
</dbReference>
<evidence type="ECO:0000256" key="1">
    <source>
        <dbReference type="SAM" id="Phobius"/>
    </source>
</evidence>
<sequence>MRWTSILAIWSLFWVLSAFLVLPFGVKTHEELGLEKVPGQVHSAPGNWNPKRIALRATILSAILFGAYYANYINHWITIDDLDVSRWMESAAGAKPN</sequence>
<protein>
    <submittedName>
        <fullName evidence="2">DUF1467 family protein</fullName>
    </submittedName>
</protein>
<evidence type="ECO:0000313" key="2">
    <source>
        <dbReference type="EMBL" id="MDF8331626.1"/>
    </source>
</evidence>